<feature type="region of interest" description="Disordered" evidence="2">
    <location>
        <begin position="1"/>
        <end position="45"/>
    </location>
</feature>
<feature type="region of interest" description="Disordered" evidence="2">
    <location>
        <begin position="539"/>
        <end position="586"/>
    </location>
</feature>
<dbReference type="OrthoDB" id="9777306at2"/>
<protein>
    <submittedName>
        <fullName evidence="4">Arylsulfatase</fullName>
    </submittedName>
</protein>
<evidence type="ECO:0000313" key="4">
    <source>
        <dbReference type="EMBL" id="PSK90186.1"/>
    </source>
</evidence>
<feature type="compositionally biased region" description="Low complexity" evidence="2">
    <location>
        <begin position="335"/>
        <end position="345"/>
    </location>
</feature>
<dbReference type="InterPro" id="IPR050738">
    <property type="entry name" value="Sulfatase"/>
</dbReference>
<dbReference type="PANTHER" id="PTHR42693:SF43">
    <property type="entry name" value="BLL2667 PROTEIN"/>
    <property type="match status" value="1"/>
</dbReference>
<gene>
    <name evidence="4" type="ORF">CLV63_12315</name>
</gene>
<organism evidence="4 5">
    <name type="scientific">Murinocardiopsis flavida</name>
    <dbReference type="NCBI Taxonomy" id="645275"/>
    <lineage>
        <taxon>Bacteria</taxon>
        <taxon>Bacillati</taxon>
        <taxon>Actinomycetota</taxon>
        <taxon>Actinomycetes</taxon>
        <taxon>Streptosporangiales</taxon>
        <taxon>Nocardiopsidaceae</taxon>
        <taxon>Murinocardiopsis</taxon>
    </lineage>
</organism>
<dbReference type="PANTHER" id="PTHR42693">
    <property type="entry name" value="ARYLSULFATASE FAMILY MEMBER"/>
    <property type="match status" value="1"/>
</dbReference>
<feature type="region of interest" description="Disordered" evidence="2">
    <location>
        <begin position="329"/>
        <end position="358"/>
    </location>
</feature>
<dbReference type="RefSeq" id="WP_106585880.1">
    <property type="nucleotide sequence ID" value="NZ_PYGA01000023.1"/>
</dbReference>
<dbReference type="SUPFAM" id="SSF53649">
    <property type="entry name" value="Alkaline phosphatase-like"/>
    <property type="match status" value="1"/>
</dbReference>
<dbReference type="EMBL" id="PYGA01000023">
    <property type="protein sequence ID" value="PSK90186.1"/>
    <property type="molecule type" value="Genomic_DNA"/>
</dbReference>
<dbReference type="Proteomes" id="UP000240542">
    <property type="component" value="Unassembled WGS sequence"/>
</dbReference>
<feature type="compositionally biased region" description="Basic and acidic residues" evidence="2">
    <location>
        <begin position="539"/>
        <end position="548"/>
    </location>
</feature>
<feature type="compositionally biased region" description="Low complexity" evidence="2">
    <location>
        <begin position="1"/>
        <end position="11"/>
    </location>
</feature>
<evidence type="ECO:0000256" key="2">
    <source>
        <dbReference type="SAM" id="MobiDB-lite"/>
    </source>
</evidence>
<dbReference type="InterPro" id="IPR000917">
    <property type="entry name" value="Sulfatase_N"/>
</dbReference>
<accession>A0A2P8CZ33</accession>
<dbReference type="InterPro" id="IPR017850">
    <property type="entry name" value="Alkaline_phosphatase_core_sf"/>
</dbReference>
<sequence>MTSTRTTTSTRASNQDKRTHHRLRHEVRDPRVRPRPVPPTRSRGGAPNVLVILLDGAGFGAATAFGGPVRTPTAERLAASGLRYTRFHTAAMGPPTRAALLTGRNQHSAGISAAPLAEILRRNGYSTAQFGSCHEAAAWAPGAAVPYQPESGVFARCCGAMDAETDRRRPLRAEGAASSGGHLVSELADTAIEYLRTRRHRAPDTPFFACFAPGAAHAQHVPEDVVGRYRGRFDGGWDALRADTFARQRELGVIDPGSVLTPRPDALPAWDDVAEEWKPALRRRMEVAAASLEYADRQAGRVVDALEETGLLADTLVVYMVGAPSDTGPDGVPLPAAAARNGEPAAPHPPPDGPDAAADHAAGWAHALCTPYRWTREGASHYGGTRNATIVHWPKGIEERGGLRHQWHHVIDIAPTVLELAGITPPETVDSVPQAPMHGTSLAYSFNAPDAAERHHTQYFELMGDRAIYDQGWTAVTKHPTPWDALATGGGFSEDAWELYDTRTDWTQARDLSKEHPEKLAELQLKFIIEASRFDVFPRDEPPWGEARRARRAGAGRSGAVAPGDVPAQRERHGEALADGGRPRHR</sequence>
<keyword evidence="5" id="KW-1185">Reference proteome</keyword>
<dbReference type="CDD" id="cd16025">
    <property type="entry name" value="PAS_like"/>
    <property type="match status" value="1"/>
</dbReference>
<comment type="similarity">
    <text evidence="1">Belongs to the sulfatase family.</text>
</comment>
<dbReference type="AlphaFoldDB" id="A0A2P8CZ33"/>
<comment type="caution">
    <text evidence="4">The sequence shown here is derived from an EMBL/GenBank/DDBJ whole genome shotgun (WGS) entry which is preliminary data.</text>
</comment>
<feature type="compositionally biased region" description="Low complexity" evidence="2">
    <location>
        <begin position="555"/>
        <end position="564"/>
    </location>
</feature>
<dbReference type="Gene3D" id="3.40.720.10">
    <property type="entry name" value="Alkaline Phosphatase, subunit A"/>
    <property type="match status" value="1"/>
</dbReference>
<evidence type="ECO:0000259" key="3">
    <source>
        <dbReference type="Pfam" id="PF00884"/>
    </source>
</evidence>
<evidence type="ECO:0000256" key="1">
    <source>
        <dbReference type="ARBA" id="ARBA00008779"/>
    </source>
</evidence>
<feature type="domain" description="Sulfatase N-terminal" evidence="3">
    <location>
        <begin position="47"/>
        <end position="423"/>
    </location>
</feature>
<reference evidence="4 5" key="1">
    <citation type="submission" date="2018-03" db="EMBL/GenBank/DDBJ databases">
        <title>Genomic Encyclopedia of Archaeal and Bacterial Type Strains, Phase II (KMG-II): from individual species to whole genera.</title>
        <authorList>
            <person name="Goeker M."/>
        </authorList>
    </citation>
    <scope>NUCLEOTIDE SEQUENCE [LARGE SCALE GENOMIC DNA]</scope>
    <source>
        <strain evidence="4 5">DSM 45312</strain>
    </source>
</reference>
<dbReference type="Pfam" id="PF00884">
    <property type="entry name" value="Sulfatase"/>
    <property type="match status" value="1"/>
</dbReference>
<evidence type="ECO:0000313" key="5">
    <source>
        <dbReference type="Proteomes" id="UP000240542"/>
    </source>
</evidence>
<proteinExistence type="inferred from homology"/>
<dbReference type="Gene3D" id="3.30.1120.10">
    <property type="match status" value="1"/>
</dbReference>
<name>A0A2P8CZ33_9ACTN</name>